<dbReference type="PANTHER" id="PTHR34978">
    <property type="entry name" value="POSSIBLE SENSOR-TRANSDUCER PROTEIN BLAR"/>
    <property type="match status" value="1"/>
</dbReference>
<reference evidence="4 5" key="1">
    <citation type="submission" date="2019-02" db="EMBL/GenBank/DDBJ databases">
        <title>Deep-cultivation of Planctomycetes and their phenomic and genomic characterization uncovers novel biology.</title>
        <authorList>
            <person name="Wiegand S."/>
            <person name="Jogler M."/>
            <person name="Boedeker C."/>
            <person name="Pinto D."/>
            <person name="Vollmers J."/>
            <person name="Rivas-Marin E."/>
            <person name="Kohn T."/>
            <person name="Peeters S.H."/>
            <person name="Heuer A."/>
            <person name="Rast P."/>
            <person name="Oberbeckmann S."/>
            <person name="Bunk B."/>
            <person name="Jeske O."/>
            <person name="Meyerdierks A."/>
            <person name="Storesund J.E."/>
            <person name="Kallscheuer N."/>
            <person name="Luecker S."/>
            <person name="Lage O.M."/>
            <person name="Pohl T."/>
            <person name="Merkel B.J."/>
            <person name="Hornburger P."/>
            <person name="Mueller R.-W."/>
            <person name="Bruemmer F."/>
            <person name="Labrenz M."/>
            <person name="Spormann A.M."/>
            <person name="Op Den Camp H."/>
            <person name="Overmann J."/>
            <person name="Amann R."/>
            <person name="Jetten M.S.M."/>
            <person name="Mascher T."/>
            <person name="Medema M.H."/>
            <person name="Devos D.P."/>
            <person name="Kaster A.-K."/>
            <person name="Ovreas L."/>
            <person name="Rohde M."/>
            <person name="Galperin M.Y."/>
            <person name="Jogler C."/>
        </authorList>
    </citation>
    <scope>NUCLEOTIDE SEQUENCE [LARGE SCALE GENOMIC DNA]</scope>
    <source>
        <strain evidence="4 5">Enr8</strain>
    </source>
</reference>
<proteinExistence type="predicted"/>
<feature type="domain" description="Peptidase M56" evidence="3">
    <location>
        <begin position="12"/>
        <end position="344"/>
    </location>
</feature>
<keyword evidence="2" id="KW-1133">Transmembrane helix</keyword>
<dbReference type="EMBL" id="SJPF01000004">
    <property type="protein sequence ID" value="TWT31546.1"/>
    <property type="molecule type" value="Genomic_DNA"/>
</dbReference>
<dbReference type="RefSeq" id="WP_146433741.1">
    <property type="nucleotide sequence ID" value="NZ_SJPF01000004.1"/>
</dbReference>
<dbReference type="InterPro" id="IPR008756">
    <property type="entry name" value="Peptidase_M56"/>
</dbReference>
<accession>A0A5C5UYV3</accession>
<dbReference type="SUPFAM" id="SSF49464">
    <property type="entry name" value="Carboxypeptidase regulatory domain-like"/>
    <property type="match status" value="1"/>
</dbReference>
<name>A0A5C5UYV3_9BACT</name>
<dbReference type="PANTHER" id="PTHR34978:SF3">
    <property type="entry name" value="SLR0241 PROTEIN"/>
    <property type="match status" value="1"/>
</dbReference>
<dbReference type="AlphaFoldDB" id="A0A5C5UYV3"/>
<feature type="transmembrane region" description="Helical" evidence="2">
    <location>
        <begin position="43"/>
        <end position="66"/>
    </location>
</feature>
<feature type="transmembrane region" description="Helical" evidence="2">
    <location>
        <begin position="148"/>
        <end position="174"/>
    </location>
</feature>
<evidence type="ECO:0000256" key="1">
    <source>
        <dbReference type="SAM" id="MobiDB-lite"/>
    </source>
</evidence>
<feature type="transmembrane region" description="Helical" evidence="2">
    <location>
        <begin position="312"/>
        <end position="332"/>
    </location>
</feature>
<dbReference type="Pfam" id="PF13620">
    <property type="entry name" value="CarboxypepD_reg"/>
    <property type="match status" value="1"/>
</dbReference>
<evidence type="ECO:0000256" key="2">
    <source>
        <dbReference type="SAM" id="Phobius"/>
    </source>
</evidence>
<gene>
    <name evidence="4" type="primary">blaR1</name>
    <name evidence="4" type="ORF">Enr8_34680</name>
</gene>
<feature type="compositionally biased region" description="Pro residues" evidence="1">
    <location>
        <begin position="98"/>
        <end position="108"/>
    </location>
</feature>
<keyword evidence="2" id="KW-0812">Transmembrane</keyword>
<dbReference type="InterPro" id="IPR008969">
    <property type="entry name" value="CarboxyPept-like_regulatory"/>
</dbReference>
<dbReference type="Proteomes" id="UP000318878">
    <property type="component" value="Unassembled WGS sequence"/>
</dbReference>
<feature type="region of interest" description="Disordered" evidence="1">
    <location>
        <begin position="94"/>
        <end position="130"/>
    </location>
</feature>
<dbReference type="InterPro" id="IPR052173">
    <property type="entry name" value="Beta-lactam_resp_regulator"/>
</dbReference>
<organism evidence="4 5">
    <name type="scientific">Blastopirellula retiformator</name>
    <dbReference type="NCBI Taxonomy" id="2527970"/>
    <lineage>
        <taxon>Bacteria</taxon>
        <taxon>Pseudomonadati</taxon>
        <taxon>Planctomycetota</taxon>
        <taxon>Planctomycetia</taxon>
        <taxon>Pirellulales</taxon>
        <taxon>Pirellulaceae</taxon>
        <taxon>Blastopirellula</taxon>
    </lineage>
</organism>
<feature type="transmembrane region" description="Helical" evidence="2">
    <location>
        <begin position="12"/>
        <end position="31"/>
    </location>
</feature>
<sequence length="1190" mass="129847">MITAIAWVGPMIWRATWQAAILALVVTILVRCCGERLAAKWRFLLWGVVLLRLVCVVTPASPWSLFNLTRWETAEPAQVVQQEPPRVVTVRAPVGQSPAPPIDEPPPTENLADPASPAKPSEAALSPFPVADSPAAPPQTSWFDFGDLVGWLSLIWLLGVVISVAQLALASWLLRRRLSACRPIEDSVLLARYDEICRQVGLRRLPQLLVTPEPLSPCVVGTWAPRVILPEAVVTEATQERLDHVLAHELAHLRRGDLWTNWLLLAGRALHWFNPIAWWAFVEMQAEREAACDEIAVATLQDSDRASYADTLIELAASFSASGIAPGLVGLFTSKSRLQARVERLLNSPASPLRASVAMLLLAVTGLLGLTDASPRAVAQSSAELTPSEKRETGGDHVIRGTCVDEQDRAPLKGITVTLYRLRGQAGTPEQIGATLTDVEGKFEFAGLEPPRLGHRLDYLQYDCVATAPGWPVGKTFYDQIDGQMIPTIRMTKETTSLRGIVTDADGLPIAGATVCPYAAYNRPLPQMAAAKTDELGAFRIDGIGVFRWSEDKLVPTRVSIRHPDYPPGSGESETLPAVILATMPKGCVVQGKVIDGETGQPVAGVEVTASTKSYTSPPQTVATDAAGKFRMVVAEDNYVFRVGAKDRVAVALGEQDCSAGQVVNLPDFVLMRGGLIEGRVIDTSTGEPIAQNQSGKPLLVGLFGPAELSSQLASASVLATVDPQGRFQMRAAPGDNFPYVFNMHADRISWDTEKQPPVIVKAGETTHYDLTITPAVLPEEKVKAAEALIARLPEDKGERTSEILRELREPNGDAFEDCERWTRLVRELVKIGPAAVPQITAELDQADDENRLRKLSFALRAIGDPSAVPALIRAIPRTLRRPSSDCGIKVVDQGLNQFMQKHDLDEQDRGSDFGYGRPVREVFGALQKLTGQDFDDKSVYSIHLSEDPRRQEMQRRRYERQAEGWRTWWEENWRSLTQDASLANVGLRLTETPVVSQPELLGPTAKSGDGVIGMRLSPLREKGKYVDYFIDLDTGEQPRPPQAFVKPDAPPTETEVAAWAAQQGIDLICVPYKTAAGKEMLALKAIGMKVRELSPSELRNLDKILATGKLPAGQPAGELLIHVDAETKQRNPDVDSAFLFTTKEGSLGLIETRMYGRGRSSAASLFDPNGDAAGPTSRSVLFDMHEIIP</sequence>
<evidence type="ECO:0000259" key="3">
    <source>
        <dbReference type="Pfam" id="PF05569"/>
    </source>
</evidence>
<dbReference type="Pfam" id="PF05569">
    <property type="entry name" value="Peptidase_M56"/>
    <property type="match status" value="1"/>
</dbReference>
<evidence type="ECO:0000313" key="5">
    <source>
        <dbReference type="Proteomes" id="UP000318878"/>
    </source>
</evidence>
<dbReference type="OrthoDB" id="279040at2"/>
<dbReference type="Gene3D" id="3.30.2010.10">
    <property type="entry name" value="Metalloproteases ('zincins'), catalytic domain"/>
    <property type="match status" value="1"/>
</dbReference>
<protein>
    <submittedName>
        <fullName evidence="4">Regulatory protein BlaR1</fullName>
    </submittedName>
</protein>
<dbReference type="Gene3D" id="2.60.40.1120">
    <property type="entry name" value="Carboxypeptidase-like, regulatory domain"/>
    <property type="match status" value="1"/>
</dbReference>
<comment type="caution">
    <text evidence="4">The sequence shown here is derived from an EMBL/GenBank/DDBJ whole genome shotgun (WGS) entry which is preliminary data.</text>
</comment>
<keyword evidence="5" id="KW-1185">Reference proteome</keyword>
<dbReference type="CDD" id="cd07341">
    <property type="entry name" value="M56_BlaR1_MecR1_like"/>
    <property type="match status" value="1"/>
</dbReference>
<evidence type="ECO:0000313" key="4">
    <source>
        <dbReference type="EMBL" id="TWT31546.1"/>
    </source>
</evidence>
<keyword evidence="2" id="KW-0472">Membrane</keyword>